<evidence type="ECO:0000313" key="1">
    <source>
        <dbReference type="EMBL" id="CAD7223916.1"/>
    </source>
</evidence>
<organism evidence="1">
    <name type="scientific">Cyprideis torosa</name>
    <dbReference type="NCBI Taxonomy" id="163714"/>
    <lineage>
        <taxon>Eukaryota</taxon>
        <taxon>Metazoa</taxon>
        <taxon>Ecdysozoa</taxon>
        <taxon>Arthropoda</taxon>
        <taxon>Crustacea</taxon>
        <taxon>Oligostraca</taxon>
        <taxon>Ostracoda</taxon>
        <taxon>Podocopa</taxon>
        <taxon>Podocopida</taxon>
        <taxon>Cytherocopina</taxon>
        <taxon>Cytheroidea</taxon>
        <taxon>Cytherideidae</taxon>
        <taxon>Cyprideis</taxon>
    </lineage>
</organism>
<sequence>MQTQNDRAAMSAFSHAKKLRAISFFRETPSSKKRLHSMSEAVKVKRFRSQNQSFRFRFQILIFSLSRILSSGDVAMHHPIQMKPADTENRNACYYEASCQCQLHTQLLASLFPAGNWFLPVPPHLYLGRSPPPLPSRGNRQSLLPIVVAHMTLAKFPYFLSVRRTEGVDHLPESGSANNDTFDDFLPGVVKRTFHFLLEKRVLPALGEAQLFFCYNRVSCLVKLAAGHGTASL</sequence>
<dbReference type="OrthoDB" id="8300625at2759"/>
<proteinExistence type="predicted"/>
<accession>A0A7R8ZH06</accession>
<dbReference type="AlphaFoldDB" id="A0A7R8ZH06"/>
<gene>
    <name evidence="1" type="ORF">CTOB1V02_LOCUS1889</name>
</gene>
<reference evidence="1" key="1">
    <citation type="submission" date="2020-11" db="EMBL/GenBank/DDBJ databases">
        <authorList>
            <person name="Tran Van P."/>
        </authorList>
    </citation>
    <scope>NUCLEOTIDE SEQUENCE</scope>
</reference>
<name>A0A7R8ZH06_9CRUS</name>
<dbReference type="EMBL" id="OB660275">
    <property type="protein sequence ID" value="CAD7223916.1"/>
    <property type="molecule type" value="Genomic_DNA"/>
</dbReference>
<protein>
    <submittedName>
        <fullName evidence="1">Uncharacterized protein</fullName>
    </submittedName>
</protein>